<dbReference type="AlphaFoldDB" id="A0AAX6HGI7"/>
<reference evidence="2" key="1">
    <citation type="journal article" date="2023" name="GigaByte">
        <title>Genome assembly of the bearded iris, Iris pallida Lam.</title>
        <authorList>
            <person name="Bruccoleri R.E."/>
            <person name="Oakeley E.J."/>
            <person name="Faust A.M.E."/>
            <person name="Altorfer M."/>
            <person name="Dessus-Babus S."/>
            <person name="Burckhardt D."/>
            <person name="Oertli M."/>
            <person name="Naumann U."/>
            <person name="Petersen F."/>
            <person name="Wong J."/>
        </authorList>
    </citation>
    <scope>NUCLEOTIDE SEQUENCE</scope>
    <source>
        <strain evidence="2">GSM-AAB239-AS_SAM_17_03QT</strain>
    </source>
</reference>
<proteinExistence type="predicted"/>
<reference evidence="2" key="2">
    <citation type="submission" date="2023-04" db="EMBL/GenBank/DDBJ databases">
        <authorList>
            <person name="Bruccoleri R.E."/>
            <person name="Oakeley E.J."/>
            <person name="Faust A.-M."/>
            <person name="Dessus-Babus S."/>
            <person name="Altorfer M."/>
            <person name="Burckhardt D."/>
            <person name="Oertli M."/>
            <person name="Naumann U."/>
            <person name="Petersen F."/>
            <person name="Wong J."/>
        </authorList>
    </citation>
    <scope>NUCLEOTIDE SEQUENCE</scope>
    <source>
        <strain evidence="2">GSM-AAB239-AS_SAM_17_03QT</strain>
        <tissue evidence="2">Leaf</tissue>
    </source>
</reference>
<protein>
    <submittedName>
        <fullName evidence="2">Uncharacterized protein</fullName>
    </submittedName>
</protein>
<evidence type="ECO:0000313" key="2">
    <source>
        <dbReference type="EMBL" id="KAJ6839993.1"/>
    </source>
</evidence>
<comment type="caution">
    <text evidence="2">The sequence shown here is derived from an EMBL/GenBank/DDBJ whole genome shotgun (WGS) entry which is preliminary data.</text>
</comment>
<keyword evidence="3" id="KW-1185">Reference proteome</keyword>
<evidence type="ECO:0000256" key="1">
    <source>
        <dbReference type="SAM" id="MobiDB-lite"/>
    </source>
</evidence>
<evidence type="ECO:0000313" key="3">
    <source>
        <dbReference type="Proteomes" id="UP001140949"/>
    </source>
</evidence>
<accession>A0AAX6HGI7</accession>
<dbReference type="EMBL" id="JANAVB010009596">
    <property type="protein sequence ID" value="KAJ6839993.1"/>
    <property type="molecule type" value="Genomic_DNA"/>
</dbReference>
<feature type="region of interest" description="Disordered" evidence="1">
    <location>
        <begin position="68"/>
        <end position="87"/>
    </location>
</feature>
<organism evidence="2 3">
    <name type="scientific">Iris pallida</name>
    <name type="common">Sweet iris</name>
    <dbReference type="NCBI Taxonomy" id="29817"/>
    <lineage>
        <taxon>Eukaryota</taxon>
        <taxon>Viridiplantae</taxon>
        <taxon>Streptophyta</taxon>
        <taxon>Embryophyta</taxon>
        <taxon>Tracheophyta</taxon>
        <taxon>Spermatophyta</taxon>
        <taxon>Magnoliopsida</taxon>
        <taxon>Liliopsida</taxon>
        <taxon>Asparagales</taxon>
        <taxon>Iridaceae</taxon>
        <taxon>Iridoideae</taxon>
        <taxon>Irideae</taxon>
        <taxon>Iris</taxon>
    </lineage>
</organism>
<sequence>MATPATRSPMTGLHSASTFTTAGDVHHPRRRSPLPRRRVQFSGRRFSVSDDGKARSVHKTIYIRSELLHQQRRMGTQPSGNCSTGSS</sequence>
<dbReference type="Proteomes" id="UP001140949">
    <property type="component" value="Unassembled WGS sequence"/>
</dbReference>
<name>A0AAX6HGI7_IRIPA</name>
<gene>
    <name evidence="2" type="ORF">M6B38_312145</name>
</gene>
<feature type="compositionally biased region" description="Polar residues" evidence="1">
    <location>
        <begin position="73"/>
        <end position="87"/>
    </location>
</feature>
<feature type="compositionally biased region" description="Polar residues" evidence="1">
    <location>
        <begin position="1"/>
        <end position="21"/>
    </location>
</feature>
<feature type="region of interest" description="Disordered" evidence="1">
    <location>
        <begin position="1"/>
        <end position="55"/>
    </location>
</feature>
<feature type="compositionally biased region" description="Basic residues" evidence="1">
    <location>
        <begin position="27"/>
        <end position="39"/>
    </location>
</feature>